<evidence type="ECO:0000256" key="4">
    <source>
        <dbReference type="ARBA" id="ARBA00016218"/>
    </source>
</evidence>
<dbReference type="Proteomes" id="UP000184731">
    <property type="component" value="Chromosome"/>
</dbReference>
<evidence type="ECO:0000259" key="13">
    <source>
        <dbReference type="Pfam" id="PF01288"/>
    </source>
</evidence>
<evidence type="ECO:0000256" key="1">
    <source>
        <dbReference type="ARBA" id="ARBA00005051"/>
    </source>
</evidence>
<dbReference type="InterPro" id="IPR035907">
    <property type="entry name" value="Hppk_sf"/>
</dbReference>
<dbReference type="GO" id="GO:0016301">
    <property type="term" value="F:kinase activity"/>
    <property type="evidence" value="ECO:0007669"/>
    <property type="project" value="UniProtKB-KW"/>
</dbReference>
<keyword evidence="5" id="KW-0808">Transferase</keyword>
<keyword evidence="6" id="KW-0547">Nucleotide-binding</keyword>
<dbReference type="GO" id="GO:0046656">
    <property type="term" value="P:folic acid biosynthetic process"/>
    <property type="evidence" value="ECO:0007669"/>
    <property type="project" value="UniProtKB-KW"/>
</dbReference>
<evidence type="ECO:0000256" key="8">
    <source>
        <dbReference type="ARBA" id="ARBA00022840"/>
    </source>
</evidence>
<keyword evidence="15" id="KW-1185">Reference proteome</keyword>
<comment type="pathway">
    <text evidence="1">Cofactor biosynthesis; tetrahydrofolate biosynthesis; 2-amino-4-hydroxy-6-hydroxymethyl-7,8-dihydropteridine diphosphate from 7,8-dihydroneopterin triphosphate: step 4/4.</text>
</comment>
<dbReference type="NCBIfam" id="TIGR01498">
    <property type="entry name" value="folK"/>
    <property type="match status" value="1"/>
</dbReference>
<comment type="function">
    <text evidence="10">Catalyzes the transfer of pyrophosphate from adenosine triphosphate (ATP) to 6-hydroxymethyl-7,8-dihydropterin, an enzymatic step in folate biosynthesis pathway.</text>
</comment>
<dbReference type="OrthoDB" id="9808041at2"/>
<evidence type="ECO:0000256" key="11">
    <source>
        <dbReference type="ARBA" id="ARBA00029766"/>
    </source>
</evidence>
<keyword evidence="8" id="KW-0067">ATP-binding</keyword>
<dbReference type="GO" id="GO:0005524">
    <property type="term" value="F:ATP binding"/>
    <property type="evidence" value="ECO:0007669"/>
    <property type="project" value="UniProtKB-KW"/>
</dbReference>
<organism evidence="14 15">
    <name type="scientific">Silvanigrella aquatica</name>
    <dbReference type="NCBI Taxonomy" id="1915309"/>
    <lineage>
        <taxon>Bacteria</taxon>
        <taxon>Pseudomonadati</taxon>
        <taxon>Bdellovibrionota</taxon>
        <taxon>Oligoflexia</taxon>
        <taxon>Silvanigrellales</taxon>
        <taxon>Silvanigrellaceae</taxon>
        <taxon>Silvanigrella</taxon>
    </lineage>
</organism>
<evidence type="ECO:0000256" key="2">
    <source>
        <dbReference type="ARBA" id="ARBA00005810"/>
    </source>
</evidence>
<evidence type="ECO:0000256" key="5">
    <source>
        <dbReference type="ARBA" id="ARBA00022679"/>
    </source>
</evidence>
<proteinExistence type="inferred from homology"/>
<evidence type="ECO:0000313" key="14">
    <source>
        <dbReference type="EMBL" id="APJ02860.1"/>
    </source>
</evidence>
<dbReference type="InterPro" id="IPR000550">
    <property type="entry name" value="Hppk"/>
</dbReference>
<evidence type="ECO:0000256" key="10">
    <source>
        <dbReference type="ARBA" id="ARBA00029409"/>
    </source>
</evidence>
<dbReference type="SUPFAM" id="SSF55083">
    <property type="entry name" value="6-hydroxymethyl-7,8-dihydropterin pyrophosphokinase, HPPK"/>
    <property type="match status" value="1"/>
</dbReference>
<dbReference type="Pfam" id="PF01288">
    <property type="entry name" value="HPPK"/>
    <property type="match status" value="1"/>
</dbReference>
<dbReference type="UniPathway" id="UPA00077">
    <property type="reaction ID" value="UER00155"/>
</dbReference>
<protein>
    <recommendedName>
        <fullName evidence="4">2-amino-4-hydroxy-6-hydroxymethyldihydropteridine pyrophosphokinase</fullName>
        <ecNumber evidence="3">2.7.6.3</ecNumber>
    </recommendedName>
    <alternativeName>
        <fullName evidence="11">6-hydroxymethyl-7,8-dihydropterin pyrophosphokinase</fullName>
    </alternativeName>
    <alternativeName>
        <fullName evidence="12">7,8-dihydro-6-hydroxymethylpterin-pyrophosphokinase</fullName>
    </alternativeName>
</protein>
<name>A0A1L4CY47_9BACT</name>
<keyword evidence="7 14" id="KW-0418">Kinase</keyword>
<evidence type="ECO:0000256" key="6">
    <source>
        <dbReference type="ARBA" id="ARBA00022741"/>
    </source>
</evidence>
<dbReference type="STRING" id="1915309.AXG55_02560"/>
<keyword evidence="9" id="KW-0289">Folate biosynthesis</keyword>
<evidence type="ECO:0000256" key="12">
    <source>
        <dbReference type="ARBA" id="ARBA00033413"/>
    </source>
</evidence>
<dbReference type="EC" id="2.7.6.3" evidence="3"/>
<accession>A0A1L4CY47</accession>
<dbReference type="PANTHER" id="PTHR43071">
    <property type="entry name" value="2-AMINO-4-HYDROXY-6-HYDROXYMETHYLDIHYDROPTERIDINE PYROPHOSPHOKINASE"/>
    <property type="match status" value="1"/>
</dbReference>
<gene>
    <name evidence="14" type="ORF">AXG55_02560</name>
</gene>
<dbReference type="Gene3D" id="3.30.70.560">
    <property type="entry name" value="7,8-Dihydro-6-hydroxymethylpterin-pyrophosphokinase HPPK"/>
    <property type="match status" value="1"/>
</dbReference>
<feature type="domain" description="7,8-dihydro-6-hydroxymethylpterin-pyrophosphokinase" evidence="13">
    <location>
        <begin position="12"/>
        <end position="146"/>
    </location>
</feature>
<dbReference type="RefSeq" id="WP_148696569.1">
    <property type="nucleotide sequence ID" value="NZ_CP017834.1"/>
</dbReference>
<evidence type="ECO:0000256" key="7">
    <source>
        <dbReference type="ARBA" id="ARBA00022777"/>
    </source>
</evidence>
<sequence length="168" mass="19975">MLTNQKLYKYLLAFGSNVGNRHQNLNKSLILLEEYICITKQSVWSETTPLKHPEFNTNDHENYVNFVCEAESRLNPAELYENIKKIENIIGHPRERRWMPRSLDVDILFCVQGDTNTPFLKGKPFPFKGAPDLNVPHKEYYNRLFWRHMVEKELNIPEEFLAKHFEHD</sequence>
<dbReference type="PANTHER" id="PTHR43071:SF1">
    <property type="entry name" value="2-AMINO-4-HYDROXY-6-HYDROXYMETHYLDIHYDROPTERIDINE PYROPHOSPHOKINASE"/>
    <property type="match status" value="1"/>
</dbReference>
<dbReference type="KEGG" id="saqi:AXG55_02560"/>
<evidence type="ECO:0000313" key="15">
    <source>
        <dbReference type="Proteomes" id="UP000184731"/>
    </source>
</evidence>
<evidence type="ECO:0000256" key="3">
    <source>
        <dbReference type="ARBA" id="ARBA00013253"/>
    </source>
</evidence>
<dbReference type="GO" id="GO:0003848">
    <property type="term" value="F:2-amino-4-hydroxy-6-hydroxymethyldihydropteridine diphosphokinase activity"/>
    <property type="evidence" value="ECO:0007669"/>
    <property type="project" value="UniProtKB-EC"/>
</dbReference>
<reference evidence="14 15" key="1">
    <citation type="submission" date="2016-10" db="EMBL/GenBank/DDBJ databases">
        <title>Silvanigrella aquatica sp. nov., isolated from a freshwater lake located in the Black Forest, Germany, description of Silvanigrellaceae fam. nov., Silvanigrellales ord. nov., reclassification of the order Bdellovibrionales in the class Oligoflexia, reclassification of the families Bacteriovoracaceae and Halobacteriovoraceae in the new order Bacteriovoracales ord. nov., and reclassification of the family Pseudobacteriovoracaceae in the order Oligoflexiales.</title>
        <authorList>
            <person name="Hahn M.W."/>
            <person name="Schmidt J."/>
            <person name="Koll U."/>
            <person name="Rohde M."/>
            <person name="Verbag S."/>
            <person name="Pitt A."/>
            <person name="Nakai R."/>
            <person name="Naganuma T."/>
            <person name="Lang E."/>
        </authorList>
    </citation>
    <scope>NUCLEOTIDE SEQUENCE [LARGE SCALE GENOMIC DNA]</scope>
    <source>
        <strain evidence="14 15">MWH-Nonnen-W8red</strain>
    </source>
</reference>
<evidence type="ECO:0000256" key="9">
    <source>
        <dbReference type="ARBA" id="ARBA00022909"/>
    </source>
</evidence>
<dbReference type="GO" id="GO:0046654">
    <property type="term" value="P:tetrahydrofolate biosynthetic process"/>
    <property type="evidence" value="ECO:0007669"/>
    <property type="project" value="UniProtKB-UniPathway"/>
</dbReference>
<dbReference type="EMBL" id="CP017834">
    <property type="protein sequence ID" value="APJ02860.1"/>
    <property type="molecule type" value="Genomic_DNA"/>
</dbReference>
<comment type="similarity">
    <text evidence="2">Belongs to the HPPK family.</text>
</comment>
<dbReference type="AlphaFoldDB" id="A0A1L4CY47"/>